<dbReference type="InterPro" id="IPR001623">
    <property type="entry name" value="DnaJ_domain"/>
</dbReference>
<feature type="compositionally biased region" description="Pro residues" evidence="1">
    <location>
        <begin position="794"/>
        <end position="803"/>
    </location>
</feature>
<feature type="region of interest" description="Disordered" evidence="1">
    <location>
        <begin position="1039"/>
        <end position="1101"/>
    </location>
</feature>
<dbReference type="InterPro" id="IPR013083">
    <property type="entry name" value="Znf_RING/FYVE/PHD"/>
</dbReference>
<accession>A0A7J6N0W6</accession>
<evidence type="ECO:0000313" key="3">
    <source>
        <dbReference type="EMBL" id="KAF4677523.1"/>
    </source>
</evidence>
<dbReference type="Proteomes" id="UP000591131">
    <property type="component" value="Unassembled WGS sequence"/>
</dbReference>
<dbReference type="InterPro" id="IPR036869">
    <property type="entry name" value="J_dom_sf"/>
</dbReference>
<feature type="region of interest" description="Disordered" evidence="1">
    <location>
        <begin position="512"/>
        <end position="543"/>
    </location>
</feature>
<dbReference type="OrthoDB" id="427830at2759"/>
<feature type="compositionally biased region" description="Gly residues" evidence="1">
    <location>
        <begin position="654"/>
        <end position="667"/>
    </location>
</feature>
<organism evidence="3 4">
    <name type="scientific">Perkinsus chesapeaki</name>
    <name type="common">Clam parasite</name>
    <name type="synonym">Perkinsus andrewsi</name>
    <dbReference type="NCBI Taxonomy" id="330153"/>
    <lineage>
        <taxon>Eukaryota</taxon>
        <taxon>Sar</taxon>
        <taxon>Alveolata</taxon>
        <taxon>Perkinsozoa</taxon>
        <taxon>Perkinsea</taxon>
        <taxon>Perkinsida</taxon>
        <taxon>Perkinsidae</taxon>
        <taxon>Perkinsus</taxon>
    </lineage>
</organism>
<feature type="region of interest" description="Disordered" evidence="1">
    <location>
        <begin position="790"/>
        <end position="828"/>
    </location>
</feature>
<evidence type="ECO:0000313" key="4">
    <source>
        <dbReference type="Proteomes" id="UP000591131"/>
    </source>
</evidence>
<sequence>MDSTLLAASLVSIISTAAAQSTLNDCIADGCPLATAAAVQCITAGDIALPSCQSAVCGGQAVSDFNLLCATFVPSCSDVYSNTYAAEFSSVAAACSTTTTSVPATIGPTSSASPLASCQSAGCPADVVSAVVCGARGEVYSDSCRSTICANGVWSRFLNECVYQLTACNTDYTVTYRLEMADVEAVCALSARPVTTSTTTTQPRDVVPPQLVSVSPLPGSVVTQRSTLVVEFQEDVRKGPRSILLVRTAPSDQVELGEGSWLRFSGRYLYITPPEFGRLAEGNDCFSVQIEFGSVLDVAGNPFGGFASLDFWGLCVVDRDGPRVKNVEEEVLGEDSIGVVIEFDETIVAAMTLVVTLTAQSDARQRSIPAEIGADQSSLVVTLDGLLLGERYRIDVPDRLVQDSLGNAFSRASFNGYSLQLPAPTTTPVVPTSIIDPPEPPNPVGIILCVLAGLLVALGAGFWWWRSKQRQAYIAPATTESGEAAGAAKVNRKWEASAVKAGGGVGFAKGAHLRAEDSKRPKSAPPPISGSETIDKKKVKDEATDMSAMEERRAREIASELLKELESIADEDGGERKKAHKKMCFTWHPDKNPEDLSVATEVFQWLQRQKEWFLEGSDQPSPRPPTASAFRLCMHQHQHQQQPSGRSNYSRGATPGGGGRRGGGGKGQQRPYNGHYQRPVLPIPQAGTYSDGFLKPSSAADGLLPSPAGPPPPAQQRTPHKKTLPPPTCLLTPEEQAMWASAPYACPACRSPFMKWSQCDTHILSSPTCQAGLANEDLKGQCEAFAAAHAGSLRPPPAPPVPRPPRKGSASGRSATGRGREGRQRVETEREIQAIKDEYEKAIFGGRRGSMSTVNGLTPSSAATAFSADTVTAAPTRDHHAASGASGPMDYHDLMGGADYASSGFGRVCLICQMGESSCALAPCGHMLACYSTLALQLRDCPCCGAHIHQLIQVCPVDIRQGVSSTAVKRVGVRHYHLNIFNGNGLQMNTAGGAVTIPRSQVALQYDLEGVVSDVICEDSDDGSAAEFEAQLENAVASRERIQRRNRARGRPSTAGLSGGASSWSGGSRPTTAAVCADSPQKQQRQSHGTTTHGGTRASRSASAKAFEDVLGYYVSLVGQNSAKRRSRDLGRSGPPGLIRSRPASAVCLRAGSAKSLRRPVSASSRVHGGVNSRSVSAVNSVTRLVDGSAEMAGSATRAPPQQSRRPKSAVEHMKMHDRKHRQSEEKLSALIEQASHEEEFALLRKMAELNRAVEADRQAGDAIVYKMLNGNKKEEKIGCFVGAELVGKISEDAFKRKYKHIMRSRDGSGPPPPAASATSSGAGGHKQSVLRSQTSPEEQKRRQSEIRRVLAHTMRLTGKLREQLDVSLGIFEAAISAALILNLGGFIDSKMIVSEANQQTGRKRSGSRSDMRLLHTSSAIPAAITGWSQTRVLKFVRAVKNPTNGSFHATKWELLEVLGTDNLVAGEQMFSLVKGSDEDLTVSMLELASLCILANRNISEMSKLRFLLDLFDWDSDQKFTEVHLVMVAQTVLSALTKSIQATVQAVGGHPKVGVTWLEAGDNIGKSPGVLTREELIAYMMDPSGSLHCVVRMLSAPSGSEEDVSEPDDKACQEEGHELDVSKTSSEFVDNNESAAIWGTPETEASRKVSFFGKWLIRKKNEVEAAGRHGRTPRTSRGGETIVKQWLRYCLDSVGSASSSSIASHGIFQSPASTSLAALRVRLHLAWLSCSARVSSLRSFRAKHILGAGNICLPGSMLTCIGELRFVEAKLAAASTDEIPASILEEALDACLREATDLWRHLAKSCREVPKGTQNMSLFLDGVVEGCKAIIAGSSSSCIENSTVEEVSRLILDKAVLRNAAIKMELKQPVGAWRSPGADTEGKAHGLELAITRLGALLGRMTSTTTVKEAKKLVSTEIEDLLPLVGGPLCSVRQNLLEAFLRMRTAEKVMAEGALAALRYVCVVQPLANVPDRLIERAYTDVTVERSLDAALDDPSTSSLPVSAACAFGFGADAFSLNPLKVADALEELASRVDCVSGLRLEDTLEVIKALQCSSTVPGAESDRRPKFLIRAKQSACAHGWPSSEGLEEALGEYGSSVPYMDEVWKAVIDDLMKALNEDRGSVSTDVIKVAQRHVQGRLRRIHRLIFDLTCHGILDSPNPAIQDSRLRSPLPGSLQGPGSPTVVFDSSNRLRCGRHAQMAWFAGALSVPALRAHQDGDTANNFESVNRRAGEAKVLQLLCERKLISWMTSGRGIVEEMQDSKISMLEQYVRDCFFHHLQESDEVSLGDQNRHAHVDEVPPPPELHDWGRAPSADVFNVIEDAKKCPRTWEILSELCAGSEERRAREAVVAMRWWTLALSRQLELELALVKKSHQHTDEKEEEVTANYIAVVDRRVKIAVQRFIEVTMVRPGAIGTRAFQRVEELIEIAAAEALRSLQSVYVQDTEHLDGDEVEPMMGDMLQSFLTEVDNHRVKFIRRVTHGASEGDEGPPGKFSRSTSQRRKFSGLVVSTETVEKILSGVQSSLETDHLYCRLFEDGHDTPRAAMDDPFDLELALWMGSMSVLEAVREALAILRSSETSPMEGA</sequence>
<feature type="region of interest" description="Disordered" evidence="1">
    <location>
        <begin position="1303"/>
        <end position="1345"/>
    </location>
</feature>
<evidence type="ECO:0000256" key="2">
    <source>
        <dbReference type="SAM" id="SignalP"/>
    </source>
</evidence>
<feature type="compositionally biased region" description="Low complexity" evidence="1">
    <location>
        <begin position="807"/>
        <end position="817"/>
    </location>
</feature>
<proteinExistence type="predicted"/>
<dbReference type="Gene3D" id="1.10.287.110">
    <property type="entry name" value="DnaJ domain"/>
    <property type="match status" value="1"/>
</dbReference>
<dbReference type="Gene3D" id="3.30.40.10">
    <property type="entry name" value="Zinc/RING finger domain, C3HC4 (zinc finger)"/>
    <property type="match status" value="1"/>
</dbReference>
<name>A0A7J6N0W6_PERCH</name>
<keyword evidence="4" id="KW-1185">Reference proteome</keyword>
<feature type="compositionally biased region" description="Basic and acidic residues" evidence="1">
    <location>
        <begin position="818"/>
        <end position="828"/>
    </location>
</feature>
<dbReference type="EMBL" id="JAAPAO010000012">
    <property type="protein sequence ID" value="KAF4677523.1"/>
    <property type="molecule type" value="Genomic_DNA"/>
</dbReference>
<feature type="chain" id="PRO_5029688823" evidence="2">
    <location>
        <begin position="20"/>
        <end position="2584"/>
    </location>
</feature>
<dbReference type="CDD" id="cd06257">
    <property type="entry name" value="DnaJ"/>
    <property type="match status" value="1"/>
</dbReference>
<feature type="signal peptide" evidence="2">
    <location>
        <begin position="1"/>
        <end position="19"/>
    </location>
</feature>
<feature type="compositionally biased region" description="Polar residues" evidence="1">
    <location>
        <begin position="639"/>
        <end position="651"/>
    </location>
</feature>
<protein>
    <submittedName>
        <fullName evidence="3">Uncharacterized protein</fullName>
    </submittedName>
</protein>
<feature type="compositionally biased region" description="Polar residues" evidence="1">
    <location>
        <begin position="1080"/>
        <end position="1101"/>
    </location>
</feature>
<evidence type="ECO:0000256" key="1">
    <source>
        <dbReference type="SAM" id="MobiDB-lite"/>
    </source>
</evidence>
<feature type="region of interest" description="Disordered" evidence="1">
    <location>
        <begin position="1190"/>
        <end position="1224"/>
    </location>
</feature>
<feature type="region of interest" description="Disordered" evidence="1">
    <location>
        <begin position="1122"/>
        <end position="1141"/>
    </location>
</feature>
<dbReference type="SUPFAM" id="SSF46565">
    <property type="entry name" value="Chaperone J-domain"/>
    <property type="match status" value="1"/>
</dbReference>
<feature type="compositionally biased region" description="Basic and acidic residues" evidence="1">
    <location>
        <begin position="533"/>
        <end position="543"/>
    </location>
</feature>
<gene>
    <name evidence="3" type="ORF">FOL47_000911</name>
</gene>
<feature type="region of interest" description="Disordered" evidence="1">
    <location>
        <begin position="634"/>
        <end position="729"/>
    </location>
</feature>
<comment type="caution">
    <text evidence="3">The sequence shown here is derived from an EMBL/GenBank/DDBJ whole genome shotgun (WGS) entry which is preliminary data.</text>
</comment>
<keyword evidence="2" id="KW-0732">Signal</keyword>
<reference evidence="3 4" key="1">
    <citation type="submission" date="2020-04" db="EMBL/GenBank/DDBJ databases">
        <title>Perkinsus chesapeaki whole genome sequence.</title>
        <authorList>
            <person name="Bogema D.R."/>
        </authorList>
    </citation>
    <scope>NUCLEOTIDE SEQUENCE [LARGE SCALE GENOMIC DNA]</scope>
    <source>
        <strain evidence="3">ATCC PRA-425</strain>
    </source>
</reference>